<evidence type="ECO:0000256" key="1">
    <source>
        <dbReference type="ARBA" id="ARBA00023015"/>
    </source>
</evidence>
<keyword evidence="7" id="KW-1185">Reference proteome</keyword>
<dbReference type="PANTHER" id="PTHR30055:SF234">
    <property type="entry name" value="HTH-TYPE TRANSCRIPTIONAL REGULATOR BETI"/>
    <property type="match status" value="1"/>
</dbReference>
<name>A0A3L7AIB7_9MICO</name>
<dbReference type="RefSeq" id="WP_121689487.1">
    <property type="nucleotide sequence ID" value="NZ_RCUY01000015.1"/>
</dbReference>
<dbReference type="SUPFAM" id="SSF48498">
    <property type="entry name" value="Tetracyclin repressor-like, C-terminal domain"/>
    <property type="match status" value="1"/>
</dbReference>
<dbReference type="EMBL" id="RCUY01000015">
    <property type="protein sequence ID" value="RLP79321.1"/>
    <property type="molecule type" value="Genomic_DNA"/>
</dbReference>
<dbReference type="OrthoDB" id="3784817at2"/>
<evidence type="ECO:0000256" key="3">
    <source>
        <dbReference type="ARBA" id="ARBA00023163"/>
    </source>
</evidence>
<evidence type="ECO:0000313" key="6">
    <source>
        <dbReference type="EMBL" id="RLP79321.1"/>
    </source>
</evidence>
<dbReference type="Pfam" id="PF00440">
    <property type="entry name" value="TetR_N"/>
    <property type="match status" value="1"/>
</dbReference>
<keyword evidence="2 4" id="KW-0238">DNA-binding</keyword>
<evidence type="ECO:0000256" key="4">
    <source>
        <dbReference type="PROSITE-ProRule" id="PRU00335"/>
    </source>
</evidence>
<sequence length="232" mass="24137">MDHRERIIEVTARLLADSPTGEVSTRAVAEAAGVQQPTLYRLFGDKDGLIRATIDAAFESYLGGKRAAVPGEDPVADVREGWDRHTAFALAHPALYRLTFQGGADAPGGALAEAYDLLGALVVRAGAAGRLRIDADRATRTIMAANTGIALALVTRPELHPDPLISDTVRDVTLAGIFTDAAAPGTSAVASAATTLASALEHGTDERVDAAAFTVAETALLREWLGRLGGTA</sequence>
<comment type="caution">
    <text evidence="6">The sequence shown here is derived from an EMBL/GenBank/DDBJ whole genome shotgun (WGS) entry which is preliminary data.</text>
</comment>
<gene>
    <name evidence="6" type="ORF">D9V34_16150</name>
</gene>
<dbReference type="InterPro" id="IPR009057">
    <property type="entry name" value="Homeodomain-like_sf"/>
</dbReference>
<feature type="domain" description="HTH tetR-type" evidence="5">
    <location>
        <begin position="1"/>
        <end position="61"/>
    </location>
</feature>
<dbReference type="Gene3D" id="1.10.357.10">
    <property type="entry name" value="Tetracycline Repressor, domain 2"/>
    <property type="match status" value="1"/>
</dbReference>
<evidence type="ECO:0000256" key="2">
    <source>
        <dbReference type="ARBA" id="ARBA00023125"/>
    </source>
</evidence>
<dbReference type="InterPro" id="IPR036271">
    <property type="entry name" value="Tet_transcr_reg_TetR-rel_C_sf"/>
</dbReference>
<dbReference type="SUPFAM" id="SSF46689">
    <property type="entry name" value="Homeodomain-like"/>
    <property type="match status" value="1"/>
</dbReference>
<dbReference type="Proteomes" id="UP000269438">
    <property type="component" value="Unassembled WGS sequence"/>
</dbReference>
<dbReference type="PANTHER" id="PTHR30055">
    <property type="entry name" value="HTH-TYPE TRANSCRIPTIONAL REGULATOR RUTR"/>
    <property type="match status" value="1"/>
</dbReference>
<reference evidence="6 7" key="1">
    <citation type="submission" date="2018-10" db="EMBL/GenBank/DDBJ databases">
        <authorList>
            <person name="Li J."/>
        </authorList>
    </citation>
    <scope>NUCLEOTIDE SEQUENCE [LARGE SCALE GENOMIC DNA]</scope>
    <source>
        <strain evidence="6 7">JCM 11654</strain>
    </source>
</reference>
<keyword evidence="1" id="KW-0805">Transcription regulation</keyword>
<dbReference type="AlphaFoldDB" id="A0A3L7AIB7"/>
<dbReference type="GO" id="GO:0000976">
    <property type="term" value="F:transcription cis-regulatory region binding"/>
    <property type="evidence" value="ECO:0007669"/>
    <property type="project" value="TreeGrafter"/>
</dbReference>
<dbReference type="InterPro" id="IPR001647">
    <property type="entry name" value="HTH_TetR"/>
</dbReference>
<protein>
    <submittedName>
        <fullName evidence="6">TetR/AcrR family transcriptional regulator</fullName>
    </submittedName>
</protein>
<dbReference type="PROSITE" id="PS50977">
    <property type="entry name" value="HTH_TETR_2"/>
    <property type="match status" value="1"/>
</dbReference>
<evidence type="ECO:0000313" key="7">
    <source>
        <dbReference type="Proteomes" id="UP000269438"/>
    </source>
</evidence>
<accession>A0A3L7AIB7</accession>
<keyword evidence="3" id="KW-0804">Transcription</keyword>
<dbReference type="GO" id="GO:0003700">
    <property type="term" value="F:DNA-binding transcription factor activity"/>
    <property type="evidence" value="ECO:0007669"/>
    <property type="project" value="TreeGrafter"/>
</dbReference>
<dbReference type="InterPro" id="IPR050109">
    <property type="entry name" value="HTH-type_TetR-like_transc_reg"/>
</dbReference>
<proteinExistence type="predicted"/>
<feature type="DNA-binding region" description="H-T-H motif" evidence="4">
    <location>
        <begin position="24"/>
        <end position="43"/>
    </location>
</feature>
<evidence type="ECO:0000259" key="5">
    <source>
        <dbReference type="PROSITE" id="PS50977"/>
    </source>
</evidence>
<organism evidence="6 7">
    <name type="scientific">Mycetocola lacteus</name>
    <dbReference type="NCBI Taxonomy" id="76637"/>
    <lineage>
        <taxon>Bacteria</taxon>
        <taxon>Bacillati</taxon>
        <taxon>Actinomycetota</taxon>
        <taxon>Actinomycetes</taxon>
        <taxon>Micrococcales</taxon>
        <taxon>Microbacteriaceae</taxon>
        <taxon>Mycetocola</taxon>
    </lineage>
</organism>